<evidence type="ECO:0000313" key="2">
    <source>
        <dbReference type="Proteomes" id="UP001549086"/>
    </source>
</evidence>
<accession>A0ABV2HGF0</accession>
<sequence>MPNKMTRILKEAVVRATENAGNTIGHDGLMLREHVLLLLLVDQHPNLRQLHV</sequence>
<dbReference type="EMBL" id="JBEPLI010000004">
    <property type="protein sequence ID" value="MET3589631.1"/>
    <property type="molecule type" value="Genomic_DNA"/>
</dbReference>
<protein>
    <submittedName>
        <fullName evidence="1">Uncharacterized protein</fullName>
    </submittedName>
</protein>
<name>A0ABV2HGF0_9HYPH</name>
<dbReference type="Proteomes" id="UP001549086">
    <property type="component" value="Unassembled WGS sequence"/>
</dbReference>
<organism evidence="1 2">
    <name type="scientific">Bartonella silvatica</name>
    <dbReference type="NCBI Taxonomy" id="357760"/>
    <lineage>
        <taxon>Bacteria</taxon>
        <taxon>Pseudomonadati</taxon>
        <taxon>Pseudomonadota</taxon>
        <taxon>Alphaproteobacteria</taxon>
        <taxon>Hyphomicrobiales</taxon>
        <taxon>Bartonellaceae</taxon>
        <taxon>Bartonella</taxon>
    </lineage>
</organism>
<evidence type="ECO:0000313" key="1">
    <source>
        <dbReference type="EMBL" id="MET3589631.1"/>
    </source>
</evidence>
<proteinExistence type="predicted"/>
<reference evidence="1 2" key="1">
    <citation type="submission" date="2024-06" db="EMBL/GenBank/DDBJ databases">
        <title>Genomic Encyclopedia of Type Strains, Phase IV (KMG-IV): sequencing the most valuable type-strain genomes for metagenomic binning, comparative biology and taxonomic classification.</title>
        <authorList>
            <person name="Goeker M."/>
        </authorList>
    </citation>
    <scope>NUCLEOTIDE SEQUENCE [LARGE SCALE GENOMIC DNA]</scope>
    <source>
        <strain evidence="1 2">DSM 23649</strain>
    </source>
</reference>
<gene>
    <name evidence="1" type="ORF">ABID23_000715</name>
</gene>
<comment type="caution">
    <text evidence="1">The sequence shown here is derived from an EMBL/GenBank/DDBJ whole genome shotgun (WGS) entry which is preliminary data.</text>
</comment>
<keyword evidence="2" id="KW-1185">Reference proteome</keyword>